<dbReference type="Proteomes" id="UP001652431">
    <property type="component" value="Unassembled WGS sequence"/>
</dbReference>
<protein>
    <recommendedName>
        <fullName evidence="3">histidine kinase</fullName>
        <ecNumber evidence="3">2.7.13.3</ecNumber>
    </recommendedName>
</protein>
<name>A0ABT2RMQ9_9FIRM</name>
<feature type="domain" description="Histidine kinase" evidence="8">
    <location>
        <begin position="85"/>
        <end position="291"/>
    </location>
</feature>
<evidence type="ECO:0000313" key="9">
    <source>
        <dbReference type="EMBL" id="MCU6686694.1"/>
    </source>
</evidence>
<comment type="catalytic activity">
    <reaction evidence="1">
        <text>ATP + protein L-histidine = ADP + protein N-phospho-L-histidine.</text>
        <dbReference type="EC" id="2.7.13.3"/>
    </reaction>
</comment>
<dbReference type="PANTHER" id="PTHR45453:SF1">
    <property type="entry name" value="PHOSPHATE REGULON SENSOR PROTEIN PHOR"/>
    <property type="match status" value="1"/>
</dbReference>
<evidence type="ECO:0000256" key="2">
    <source>
        <dbReference type="ARBA" id="ARBA00004370"/>
    </source>
</evidence>
<dbReference type="InterPro" id="IPR036097">
    <property type="entry name" value="HisK_dim/P_sf"/>
</dbReference>
<dbReference type="Gene3D" id="3.30.565.10">
    <property type="entry name" value="Histidine kinase-like ATPase, C-terminal domain"/>
    <property type="match status" value="1"/>
</dbReference>
<dbReference type="InterPro" id="IPR003661">
    <property type="entry name" value="HisK_dim/P_dom"/>
</dbReference>
<dbReference type="InterPro" id="IPR036890">
    <property type="entry name" value="HATPase_C_sf"/>
</dbReference>
<dbReference type="PROSITE" id="PS50109">
    <property type="entry name" value="HIS_KIN"/>
    <property type="match status" value="1"/>
</dbReference>
<dbReference type="RefSeq" id="WP_158369928.1">
    <property type="nucleotide sequence ID" value="NZ_JAOQJU010000009.1"/>
</dbReference>
<keyword evidence="7" id="KW-0902">Two-component regulatory system</keyword>
<dbReference type="SMART" id="SM00388">
    <property type="entry name" value="HisKA"/>
    <property type="match status" value="1"/>
</dbReference>
<gene>
    <name evidence="9" type="ORF">OCV99_09060</name>
</gene>
<dbReference type="Pfam" id="PF00512">
    <property type="entry name" value="HisKA"/>
    <property type="match status" value="1"/>
</dbReference>
<evidence type="ECO:0000256" key="6">
    <source>
        <dbReference type="ARBA" id="ARBA00022777"/>
    </source>
</evidence>
<dbReference type="InterPro" id="IPR005467">
    <property type="entry name" value="His_kinase_dom"/>
</dbReference>
<dbReference type="SMART" id="SM00387">
    <property type="entry name" value="HATPase_c"/>
    <property type="match status" value="1"/>
</dbReference>
<evidence type="ECO:0000256" key="4">
    <source>
        <dbReference type="ARBA" id="ARBA00022553"/>
    </source>
</evidence>
<evidence type="ECO:0000313" key="10">
    <source>
        <dbReference type="Proteomes" id="UP001652431"/>
    </source>
</evidence>
<comment type="subcellular location">
    <subcellularLocation>
        <location evidence="2">Membrane</location>
    </subcellularLocation>
</comment>
<dbReference type="PANTHER" id="PTHR45453">
    <property type="entry name" value="PHOSPHATE REGULON SENSOR PROTEIN PHOR"/>
    <property type="match status" value="1"/>
</dbReference>
<sequence length="294" mass="33673">MEMWLCAVIGILVLKIYLLRKSVREIEDGFVERLTTDTNTLIDISSHDKAVKDLANTINGQLRQLREERHRFCQGDRELKDAVTNISHDLRTPLTAICGYLDLLEQEEKSEAAERYTEIIRNRTELLKQLTEELFRYSIVLADENDRAREPVVLNHVLEESIAAFYTSFRERGIQPDIRLPKQPVVRMLDPVTLPRVFSNLLHNAMKYSDGDLQITLTQDGEITFINQASSLNEVQVGRLFDRFYTVETARKSTGLGLAIARRLVGQMGGSISAEYKDGKLCIRILFPAIYKIQ</sequence>
<dbReference type="GO" id="GO:0016301">
    <property type="term" value="F:kinase activity"/>
    <property type="evidence" value="ECO:0007669"/>
    <property type="project" value="UniProtKB-KW"/>
</dbReference>
<evidence type="ECO:0000256" key="7">
    <source>
        <dbReference type="ARBA" id="ARBA00023012"/>
    </source>
</evidence>
<dbReference type="Pfam" id="PF02518">
    <property type="entry name" value="HATPase_c"/>
    <property type="match status" value="1"/>
</dbReference>
<dbReference type="InterPro" id="IPR050351">
    <property type="entry name" value="BphY/WalK/GraS-like"/>
</dbReference>
<reference evidence="9 10" key="1">
    <citation type="journal article" date="2021" name="ISME Commun">
        <title>Automated analysis of genomic sequences facilitates high-throughput and comprehensive description of bacteria.</title>
        <authorList>
            <person name="Hitch T.C.A."/>
        </authorList>
    </citation>
    <scope>NUCLEOTIDE SEQUENCE [LARGE SCALE GENOMIC DNA]</scope>
    <source>
        <strain evidence="9 10">Sanger_03</strain>
    </source>
</reference>
<dbReference type="EC" id="2.7.13.3" evidence="3"/>
<comment type="caution">
    <text evidence="9">The sequence shown here is derived from an EMBL/GenBank/DDBJ whole genome shotgun (WGS) entry which is preliminary data.</text>
</comment>
<dbReference type="SUPFAM" id="SSF47384">
    <property type="entry name" value="Homodimeric domain of signal transducing histidine kinase"/>
    <property type="match status" value="1"/>
</dbReference>
<dbReference type="Gene3D" id="1.10.287.130">
    <property type="match status" value="1"/>
</dbReference>
<proteinExistence type="predicted"/>
<evidence type="ECO:0000256" key="1">
    <source>
        <dbReference type="ARBA" id="ARBA00000085"/>
    </source>
</evidence>
<accession>A0ABT2RMQ9</accession>
<evidence type="ECO:0000256" key="5">
    <source>
        <dbReference type="ARBA" id="ARBA00022679"/>
    </source>
</evidence>
<dbReference type="InterPro" id="IPR003594">
    <property type="entry name" value="HATPase_dom"/>
</dbReference>
<keyword evidence="4" id="KW-0597">Phosphoprotein</keyword>
<dbReference type="PRINTS" id="PR00344">
    <property type="entry name" value="BCTRLSENSOR"/>
</dbReference>
<keyword evidence="5" id="KW-0808">Transferase</keyword>
<dbReference type="SUPFAM" id="SSF55874">
    <property type="entry name" value="ATPase domain of HSP90 chaperone/DNA topoisomerase II/histidine kinase"/>
    <property type="match status" value="1"/>
</dbReference>
<keyword evidence="10" id="KW-1185">Reference proteome</keyword>
<dbReference type="InterPro" id="IPR004358">
    <property type="entry name" value="Sig_transdc_His_kin-like_C"/>
</dbReference>
<organism evidence="9 10">
    <name type="scientific">Dorea acetigenes</name>
    <dbReference type="NCBI Taxonomy" id="2981787"/>
    <lineage>
        <taxon>Bacteria</taxon>
        <taxon>Bacillati</taxon>
        <taxon>Bacillota</taxon>
        <taxon>Clostridia</taxon>
        <taxon>Lachnospirales</taxon>
        <taxon>Lachnospiraceae</taxon>
        <taxon>Dorea</taxon>
    </lineage>
</organism>
<dbReference type="CDD" id="cd00082">
    <property type="entry name" value="HisKA"/>
    <property type="match status" value="1"/>
</dbReference>
<evidence type="ECO:0000256" key="3">
    <source>
        <dbReference type="ARBA" id="ARBA00012438"/>
    </source>
</evidence>
<dbReference type="EMBL" id="JAOQJU010000009">
    <property type="protein sequence ID" value="MCU6686694.1"/>
    <property type="molecule type" value="Genomic_DNA"/>
</dbReference>
<keyword evidence="6 9" id="KW-0418">Kinase</keyword>
<evidence type="ECO:0000259" key="8">
    <source>
        <dbReference type="PROSITE" id="PS50109"/>
    </source>
</evidence>